<comment type="caution">
    <text evidence="2">The sequence shown here is derived from an EMBL/GenBank/DDBJ whole genome shotgun (WGS) entry which is preliminary data.</text>
</comment>
<protein>
    <submittedName>
        <fullName evidence="2">Uncharacterized protein</fullName>
    </submittedName>
</protein>
<proteinExistence type="predicted"/>
<feature type="region of interest" description="Disordered" evidence="1">
    <location>
        <begin position="467"/>
        <end position="541"/>
    </location>
</feature>
<feature type="compositionally biased region" description="Polar residues" evidence="1">
    <location>
        <begin position="440"/>
        <end position="449"/>
    </location>
</feature>
<feature type="region of interest" description="Disordered" evidence="1">
    <location>
        <begin position="326"/>
        <end position="449"/>
    </location>
</feature>
<feature type="compositionally biased region" description="Polar residues" evidence="1">
    <location>
        <begin position="352"/>
        <end position="362"/>
    </location>
</feature>
<evidence type="ECO:0000313" key="3">
    <source>
        <dbReference type="Proteomes" id="UP000617340"/>
    </source>
</evidence>
<feature type="region of interest" description="Disordered" evidence="1">
    <location>
        <begin position="47"/>
        <end position="94"/>
    </location>
</feature>
<evidence type="ECO:0000313" key="2">
    <source>
        <dbReference type="EMBL" id="KAF7405976.1"/>
    </source>
</evidence>
<keyword evidence="3" id="KW-1185">Reference proteome</keyword>
<organism evidence="2 3">
    <name type="scientific">Vespula germanica</name>
    <name type="common">German yellow jacket</name>
    <name type="synonym">Paravespula germanica</name>
    <dbReference type="NCBI Taxonomy" id="30212"/>
    <lineage>
        <taxon>Eukaryota</taxon>
        <taxon>Metazoa</taxon>
        <taxon>Ecdysozoa</taxon>
        <taxon>Arthropoda</taxon>
        <taxon>Hexapoda</taxon>
        <taxon>Insecta</taxon>
        <taxon>Pterygota</taxon>
        <taxon>Neoptera</taxon>
        <taxon>Endopterygota</taxon>
        <taxon>Hymenoptera</taxon>
        <taxon>Apocrita</taxon>
        <taxon>Aculeata</taxon>
        <taxon>Vespoidea</taxon>
        <taxon>Vespidae</taxon>
        <taxon>Vespinae</taxon>
        <taxon>Vespula</taxon>
    </lineage>
</organism>
<feature type="compositionally biased region" description="Low complexity" evidence="1">
    <location>
        <begin position="61"/>
        <end position="71"/>
    </location>
</feature>
<reference evidence="2" key="1">
    <citation type="journal article" date="2020" name="G3 (Bethesda)">
        <title>High-Quality Assemblies for Three Invasive Social Wasps from the &lt;i&gt;Vespula&lt;/i&gt; Genus.</title>
        <authorList>
            <person name="Harrop T.W.R."/>
            <person name="Guhlin J."/>
            <person name="McLaughlin G.M."/>
            <person name="Permina E."/>
            <person name="Stockwell P."/>
            <person name="Gilligan J."/>
            <person name="Le Lec M.F."/>
            <person name="Gruber M.A.M."/>
            <person name="Quinn O."/>
            <person name="Lovegrove M."/>
            <person name="Duncan E.J."/>
            <person name="Remnant E.J."/>
            <person name="Van Eeckhoven J."/>
            <person name="Graham B."/>
            <person name="Knapp R.A."/>
            <person name="Langford K.W."/>
            <person name="Kronenberg Z."/>
            <person name="Press M.O."/>
            <person name="Eacker S.M."/>
            <person name="Wilson-Rankin E.E."/>
            <person name="Purcell J."/>
            <person name="Lester P.J."/>
            <person name="Dearden P.K."/>
        </authorList>
    </citation>
    <scope>NUCLEOTIDE SEQUENCE</scope>
    <source>
        <strain evidence="2">Linc-1</strain>
    </source>
</reference>
<feature type="compositionally biased region" description="Polar residues" evidence="1">
    <location>
        <begin position="82"/>
        <end position="94"/>
    </location>
</feature>
<feature type="compositionally biased region" description="Low complexity" evidence="1">
    <location>
        <begin position="475"/>
        <end position="487"/>
    </location>
</feature>
<accession>A0A834KL07</accession>
<dbReference type="Proteomes" id="UP000617340">
    <property type="component" value="Unassembled WGS sequence"/>
</dbReference>
<feature type="compositionally biased region" description="Basic and acidic residues" evidence="1">
    <location>
        <begin position="379"/>
        <end position="396"/>
    </location>
</feature>
<feature type="compositionally biased region" description="Basic and acidic residues" evidence="1">
    <location>
        <begin position="489"/>
        <end position="510"/>
    </location>
</feature>
<sequence length="574" mass="63572">MAPPLLDLTFDELQHRTRQELLGKQERTQKSIKRLVDFIKLMQLRKDTCSPPRSESDSFHPRPSSSQSPRVTSPPPTTSTRQLVQSQQELTSSNQRTIMATVTVVADPILRSSSTICHSQTSVTCSQSPSCHMPINYQSVTFNQKSISHTSSLKRSQIQSEGPLSLPSELNQKGRVFQPSSTPNCQPRPGTNHAFILRSPSPNHPSILRSISPSRSAEVVIRRQPIEQYQPSTVSSIPKNSPLLQATVLWNDQPTMARSPELDSLESSSVSIIYDQQQETRSLSYPLTTVAQSQPNDSQCQTVPTQKRHFSVVDQRIEHDQVAYSTLSSQATTPPVSSPTIPPSSSHEPPVIQTTKTAQTSPPRAKLACKSTNIEIEEIDRTQQDEDEEDSHRSSDNEFLDEETTRNFNERVERVGPNGEDDSRTKTPEYVELVDAEPCSRTTTKGNVDGNISSIEAILEVNDQISSSKKDLPETSSSQSQTAQVSQIKSDDEVSVPDDKADVERQDLHGGRSSSSTPDSDVPHKPPIIEEERSSMKELDEDLGISSVSLENMRVLEQFESAMLEADCSKTATC</sequence>
<feature type="compositionally biased region" description="Basic and acidic residues" evidence="1">
    <location>
        <begin position="403"/>
        <end position="414"/>
    </location>
</feature>
<feature type="compositionally biased region" description="Basic and acidic residues" evidence="1">
    <location>
        <begin position="47"/>
        <end position="60"/>
    </location>
</feature>
<feature type="compositionally biased region" description="Basic and acidic residues" evidence="1">
    <location>
        <begin position="521"/>
        <end position="538"/>
    </location>
</feature>
<dbReference type="AlphaFoldDB" id="A0A834KL07"/>
<dbReference type="EMBL" id="JACSDZ010000004">
    <property type="protein sequence ID" value="KAF7405976.1"/>
    <property type="molecule type" value="Genomic_DNA"/>
</dbReference>
<gene>
    <name evidence="2" type="ORF">HZH68_005345</name>
</gene>
<name>A0A834KL07_VESGE</name>
<evidence type="ECO:0000256" key="1">
    <source>
        <dbReference type="SAM" id="MobiDB-lite"/>
    </source>
</evidence>